<evidence type="ECO:0000256" key="3">
    <source>
        <dbReference type="RuleBase" id="RU361235"/>
    </source>
</evidence>
<dbReference type="AlphaFoldDB" id="A0A1G9A7K7"/>
<evidence type="ECO:0000256" key="2">
    <source>
        <dbReference type="ARBA" id="ARBA00022801"/>
    </source>
</evidence>
<dbReference type="InterPro" id="IPR002018">
    <property type="entry name" value="CarbesteraseB"/>
</dbReference>
<dbReference type="Pfam" id="PF00135">
    <property type="entry name" value="COesterase"/>
    <property type="match status" value="1"/>
</dbReference>
<dbReference type="EMBL" id="FNFF01000005">
    <property type="protein sequence ID" value="SDK23362.1"/>
    <property type="molecule type" value="Genomic_DNA"/>
</dbReference>
<keyword evidence="6" id="KW-1185">Reference proteome</keyword>
<dbReference type="PROSITE" id="PS00122">
    <property type="entry name" value="CARBOXYLESTERASE_B_1"/>
    <property type="match status" value="1"/>
</dbReference>
<proteinExistence type="inferred from homology"/>
<name>A0A1G9A7K7_9ACTN</name>
<dbReference type="STRING" id="417292.SAMN05421806_105413"/>
<protein>
    <recommendedName>
        <fullName evidence="3">Carboxylic ester hydrolase</fullName>
        <ecNumber evidence="3">3.1.1.-</ecNumber>
    </recommendedName>
</protein>
<evidence type="ECO:0000259" key="4">
    <source>
        <dbReference type="Pfam" id="PF00135"/>
    </source>
</evidence>
<dbReference type="SUPFAM" id="SSF53474">
    <property type="entry name" value="alpha/beta-Hydrolases"/>
    <property type="match status" value="1"/>
</dbReference>
<evidence type="ECO:0000313" key="6">
    <source>
        <dbReference type="Proteomes" id="UP000199155"/>
    </source>
</evidence>
<evidence type="ECO:0000313" key="5">
    <source>
        <dbReference type="EMBL" id="SDK23362.1"/>
    </source>
</evidence>
<dbReference type="PANTHER" id="PTHR11559">
    <property type="entry name" value="CARBOXYLESTERASE"/>
    <property type="match status" value="1"/>
</dbReference>
<comment type="similarity">
    <text evidence="1 3">Belongs to the type-B carboxylesterase/lipase family.</text>
</comment>
<dbReference type="Proteomes" id="UP000199155">
    <property type="component" value="Unassembled WGS sequence"/>
</dbReference>
<accession>A0A1G9A7K7</accession>
<dbReference type="GO" id="GO:0016787">
    <property type="term" value="F:hydrolase activity"/>
    <property type="evidence" value="ECO:0007669"/>
    <property type="project" value="UniProtKB-KW"/>
</dbReference>
<dbReference type="OrthoDB" id="3199405at2"/>
<dbReference type="InterPro" id="IPR050309">
    <property type="entry name" value="Type-B_Carboxylest/Lipase"/>
</dbReference>
<gene>
    <name evidence="5" type="ORF">SAMN05421806_105413</name>
</gene>
<organism evidence="5 6">
    <name type="scientific">Streptomyces indicus</name>
    <dbReference type="NCBI Taxonomy" id="417292"/>
    <lineage>
        <taxon>Bacteria</taxon>
        <taxon>Bacillati</taxon>
        <taxon>Actinomycetota</taxon>
        <taxon>Actinomycetes</taxon>
        <taxon>Kitasatosporales</taxon>
        <taxon>Streptomycetaceae</taxon>
        <taxon>Streptomyces</taxon>
    </lineage>
</organism>
<dbReference type="EC" id="3.1.1.-" evidence="3"/>
<sequence length="554" mass="58393">MGASAISSAGKSATRRGGISAIRRRVGLFVAAVLAAGSPVLSAAPAQARAERVDHDTVVHTTGGLVRGERTGQGRQFLGITYAEPPVGRLRWREPQPVRPWLGVRDATSFGNRCVQGASWDPGYERPSLTENCLDLNVYVPDTKRAQQLPVMVWLHGGGLTGGAGEDVVPDVFAAETGTVVVTVNYRLGALGFLATEGLDREAGDGVSGNFGFQDQQLALRWVQSNAGRFGGDPRRVTIAGESAGGGSVCNQLASPTAKGLYRAAIIQSGAYNDCAARTRTKAVEEGAAFARKAGCPDPATAPACLRGKSAQEILTAQAGFSWSAVAGGGFLPQQPTAAFAAGAAAGIPVMNGANQDEGRLFAFGQYDALGNPLTAAEYPKAVERLFGPQLGPEVVRRYPLAAYPSPSIAYGTVLGDQFMACTALRLDRTLAARGKVYAYEFADRTSPPFASLRRLGTTFDFGATHVNEVQYLFRHFGIDTPLDDQQRVLARQMVQYWGSFVHGSPPRAQGGPVMPHTEGRVLSLRTAPAGGLDVSTTVGEDHQCDLWDAAATA</sequence>
<feature type="domain" description="Carboxylesterase type B" evidence="4">
    <location>
        <begin position="56"/>
        <end position="514"/>
    </location>
</feature>
<dbReference type="Gene3D" id="3.40.50.1820">
    <property type="entry name" value="alpha/beta hydrolase"/>
    <property type="match status" value="1"/>
</dbReference>
<reference evidence="5 6" key="1">
    <citation type="submission" date="2016-10" db="EMBL/GenBank/DDBJ databases">
        <authorList>
            <person name="de Groot N.N."/>
        </authorList>
    </citation>
    <scope>NUCLEOTIDE SEQUENCE [LARGE SCALE GENOMIC DNA]</scope>
    <source>
        <strain evidence="5 6">CGMCC 4.5727</strain>
    </source>
</reference>
<evidence type="ECO:0000256" key="1">
    <source>
        <dbReference type="ARBA" id="ARBA00005964"/>
    </source>
</evidence>
<keyword evidence="2 3" id="KW-0378">Hydrolase</keyword>
<dbReference type="InterPro" id="IPR029058">
    <property type="entry name" value="AB_hydrolase_fold"/>
</dbReference>
<dbReference type="InterPro" id="IPR019826">
    <property type="entry name" value="Carboxylesterase_B_AS"/>
</dbReference>